<feature type="transmembrane region" description="Helical" evidence="1">
    <location>
        <begin position="270"/>
        <end position="286"/>
    </location>
</feature>
<feature type="transmembrane region" description="Helical" evidence="1">
    <location>
        <begin position="76"/>
        <end position="98"/>
    </location>
</feature>
<feature type="transmembrane region" description="Helical" evidence="1">
    <location>
        <begin position="195"/>
        <end position="216"/>
    </location>
</feature>
<name>A0A2S6HZF1_9FIRM</name>
<dbReference type="Proteomes" id="UP000237749">
    <property type="component" value="Unassembled WGS sequence"/>
</dbReference>
<keyword evidence="1" id="KW-0472">Membrane</keyword>
<gene>
    <name evidence="2" type="ORF">BXY41_101601</name>
</gene>
<feature type="transmembrane region" description="Helical" evidence="1">
    <location>
        <begin position="475"/>
        <end position="494"/>
    </location>
</feature>
<evidence type="ECO:0008006" key="4">
    <source>
        <dbReference type="Google" id="ProtNLM"/>
    </source>
</evidence>
<proteinExistence type="predicted"/>
<feature type="transmembrane region" description="Helical" evidence="1">
    <location>
        <begin position="223"/>
        <end position="240"/>
    </location>
</feature>
<feature type="transmembrane region" description="Helical" evidence="1">
    <location>
        <begin position="169"/>
        <end position="189"/>
    </location>
</feature>
<evidence type="ECO:0000313" key="2">
    <source>
        <dbReference type="EMBL" id="PPK83537.1"/>
    </source>
</evidence>
<feature type="transmembrane region" description="Helical" evidence="1">
    <location>
        <begin position="46"/>
        <end position="64"/>
    </location>
</feature>
<keyword evidence="1" id="KW-0812">Transmembrane</keyword>
<sequence>MNNFFKIYKRPIVIALIQWFVTTVLQIDRLFFSYDAETVYMVGTKVMYLFFLLISWCFGFNALKKIKSKDGFYSRAFYIFKVYLTIILIFLLILWPGIWSWDDLWTLDSIAGYESWYPWQHAFTGIYQNVLLQILPFPGGIIFLQNVIVGLCVAFSVTKLEEAYNLKHLKYKIIDTAVKLLPFLLPPVLSYQFSGYRIGLYVYLELVMLVILITAVKDRKEWSISYLLLFCSLCIVVASWRTESFFYVPCACLLILAVNEKIIPYIKKGICLFIIVVGFFCVNKFQSYQLGNSNYAVISLMRPCVVLVHAANQEVDAKELAAIDRVTSLKTIYDNPSYDGEEIYWSTDAVRNAYSVDDYSNFLEAIVKLSIKYPKVVLAERWNLFVNGSGMTGKTGTNIVVAERLFEENNGNTAAIATLGRGWIVNRPVFKNFRAKFIHSMGMTDRVIIQRVVWNSMIPLTVLILAWLKLLRKKSWYLLGICTAVLIRVPVVVLTQPSGLIMYVLSFYFLGYVYLIFEILIEFSEHRKIKEIEIDG</sequence>
<feature type="transmembrane region" description="Helical" evidence="1">
    <location>
        <begin position="500"/>
        <end position="521"/>
    </location>
</feature>
<reference evidence="2 3" key="1">
    <citation type="submission" date="2018-02" db="EMBL/GenBank/DDBJ databases">
        <title>Genomic Encyclopedia of Archaeal and Bacterial Type Strains, Phase II (KMG-II): from individual species to whole genera.</title>
        <authorList>
            <person name="Goeker M."/>
        </authorList>
    </citation>
    <scope>NUCLEOTIDE SEQUENCE [LARGE SCALE GENOMIC DNA]</scope>
    <source>
        <strain evidence="2 3">DSM 3808</strain>
    </source>
</reference>
<keyword evidence="1" id="KW-1133">Transmembrane helix</keyword>
<feature type="transmembrane region" description="Helical" evidence="1">
    <location>
        <begin position="448"/>
        <end position="468"/>
    </location>
</feature>
<feature type="transmembrane region" description="Helical" evidence="1">
    <location>
        <begin position="12"/>
        <end position="34"/>
    </location>
</feature>
<keyword evidence="3" id="KW-1185">Reference proteome</keyword>
<dbReference type="EMBL" id="PTJA01000001">
    <property type="protein sequence ID" value="PPK83537.1"/>
    <property type="molecule type" value="Genomic_DNA"/>
</dbReference>
<organism evidence="2 3">
    <name type="scientific">Lacrimispora xylanisolvens</name>
    <dbReference type="NCBI Taxonomy" id="384636"/>
    <lineage>
        <taxon>Bacteria</taxon>
        <taxon>Bacillati</taxon>
        <taxon>Bacillota</taxon>
        <taxon>Clostridia</taxon>
        <taxon>Lachnospirales</taxon>
        <taxon>Lachnospiraceae</taxon>
        <taxon>Lacrimispora</taxon>
    </lineage>
</organism>
<dbReference type="RefSeq" id="WP_104434439.1">
    <property type="nucleotide sequence ID" value="NZ_PTJA01000001.1"/>
</dbReference>
<evidence type="ECO:0000256" key="1">
    <source>
        <dbReference type="SAM" id="Phobius"/>
    </source>
</evidence>
<feature type="transmembrane region" description="Helical" evidence="1">
    <location>
        <begin position="246"/>
        <end position="263"/>
    </location>
</feature>
<evidence type="ECO:0000313" key="3">
    <source>
        <dbReference type="Proteomes" id="UP000237749"/>
    </source>
</evidence>
<comment type="caution">
    <text evidence="2">The sequence shown here is derived from an EMBL/GenBank/DDBJ whole genome shotgun (WGS) entry which is preliminary data.</text>
</comment>
<feature type="transmembrane region" description="Helical" evidence="1">
    <location>
        <begin position="137"/>
        <end position="157"/>
    </location>
</feature>
<accession>A0A2S6HZF1</accession>
<dbReference type="AlphaFoldDB" id="A0A2S6HZF1"/>
<protein>
    <recommendedName>
        <fullName evidence="4">Dolichyl-phosphate-mannose-protein mannosyltransferase</fullName>
    </recommendedName>
</protein>